<evidence type="ECO:0000256" key="1">
    <source>
        <dbReference type="ARBA" id="ARBA00008769"/>
    </source>
</evidence>
<comment type="similarity">
    <text evidence="1 2">Belongs to the OprB family.</text>
</comment>
<dbReference type="AlphaFoldDB" id="K9XPD8"/>
<dbReference type="PANTHER" id="PTHR43308">
    <property type="entry name" value="OUTER MEMBRANE PROTEIN ALPHA-RELATED"/>
    <property type="match status" value="1"/>
</dbReference>
<evidence type="ECO:0000313" key="5">
    <source>
        <dbReference type="Proteomes" id="UP000010473"/>
    </source>
</evidence>
<dbReference type="GO" id="GO:0016020">
    <property type="term" value="C:membrane"/>
    <property type="evidence" value="ECO:0007669"/>
    <property type="project" value="InterPro"/>
</dbReference>
<dbReference type="Proteomes" id="UP000010473">
    <property type="component" value="Chromosome"/>
</dbReference>
<dbReference type="GO" id="GO:0015288">
    <property type="term" value="F:porin activity"/>
    <property type="evidence" value="ECO:0007669"/>
    <property type="project" value="InterPro"/>
</dbReference>
<dbReference type="InterPro" id="IPR007049">
    <property type="entry name" value="Carb-sel_porin_OprB"/>
</dbReference>
<dbReference type="Pfam" id="PF00395">
    <property type="entry name" value="SLH"/>
    <property type="match status" value="1"/>
</dbReference>
<sequence length="508" mass="55188">MNQEGKFRLIIFSSLLMLINVTPATASSIRKVQDYSSQIPSVSQLSDVSPDDWAYEALRSLVERYGCISGFPDGSYRGNQTLTRNEFAVALNNCLQNIESLDTQIERDTLATIQRLQSEFSPQLTRLGNKIEQLETRVTTLENQQFSPNLELEGEVIFAPLVAIGGNKADGSGESVEENVALGNRVRLTLESSFTGKDELKVRLQSRQVAELEEVTGTQMSNLGFDGDDGEQFEIDELGYQFLLGQQTSITLSTGGEGLGDYVPTVSRWFSGSSDGSISTFGRENPIRRQGEGAGLGISHDFSDAINFSTAYVAIDSEDPEAGLFYGPFAAIAQVTFTPLDSLAFSLTYTNSYNSFNTGTGSRLTGNPFNDSSDAIKANAYGAEAAIAITPTFNIGGRIGYLEANAKDLSENPEADILTWTAFLALEDVGTEGSVAGLIFGQPPKVIDNSFGEDFEDPDTSLHIEAFYQLPLNDNIAITPGMFVITNPEHNSNNDTIYIGTIRTTFSF</sequence>
<evidence type="ECO:0000313" key="4">
    <source>
        <dbReference type="EMBL" id="AFZ34480.1"/>
    </source>
</evidence>
<dbReference type="EMBL" id="CP003653">
    <property type="protein sequence ID" value="AFZ34480.1"/>
    <property type="molecule type" value="Genomic_DNA"/>
</dbReference>
<dbReference type="PROSITE" id="PS51272">
    <property type="entry name" value="SLH"/>
    <property type="match status" value="1"/>
</dbReference>
<keyword evidence="2" id="KW-0732">Signal</keyword>
<dbReference type="InterPro" id="IPR038673">
    <property type="entry name" value="OprB_sf"/>
</dbReference>
<accession>K9XPD8</accession>
<feature type="signal peptide" evidence="2">
    <location>
        <begin position="1"/>
        <end position="26"/>
    </location>
</feature>
<name>K9XPD8_STAC7</name>
<dbReference type="HOGENOM" id="CLU_018575_1_0_3"/>
<feature type="chain" id="PRO_5007231797" evidence="2">
    <location>
        <begin position="27"/>
        <end position="508"/>
    </location>
</feature>
<evidence type="ECO:0000259" key="3">
    <source>
        <dbReference type="PROSITE" id="PS51272"/>
    </source>
</evidence>
<dbReference type="GO" id="GO:0008643">
    <property type="term" value="P:carbohydrate transport"/>
    <property type="evidence" value="ECO:0007669"/>
    <property type="project" value="InterPro"/>
</dbReference>
<evidence type="ECO:0000256" key="2">
    <source>
        <dbReference type="RuleBase" id="RU363072"/>
    </source>
</evidence>
<proteinExistence type="inferred from homology"/>
<gene>
    <name evidence="4" type="ordered locus">Sta7437_0895</name>
</gene>
<dbReference type="Pfam" id="PF04966">
    <property type="entry name" value="OprB"/>
    <property type="match status" value="1"/>
</dbReference>
<dbReference type="Gene3D" id="2.40.160.180">
    <property type="entry name" value="Carbohydrate-selective porin OprB"/>
    <property type="match status" value="1"/>
</dbReference>
<dbReference type="eggNOG" id="COG3203">
    <property type="taxonomic scope" value="Bacteria"/>
</dbReference>
<dbReference type="PATRIC" id="fig|111780.3.peg.934"/>
<reference evidence="5" key="1">
    <citation type="journal article" date="2013" name="Proc. Natl. Acad. Sci. U.S.A.">
        <title>Improving the coverage of the cyanobacterial phylum using diversity-driven genome sequencing.</title>
        <authorList>
            <person name="Shih P.M."/>
            <person name="Wu D."/>
            <person name="Latifi A."/>
            <person name="Axen S.D."/>
            <person name="Fewer D.P."/>
            <person name="Talla E."/>
            <person name="Calteau A."/>
            <person name="Cai F."/>
            <person name="Tandeau de Marsac N."/>
            <person name="Rippka R."/>
            <person name="Herdman M."/>
            <person name="Sivonen K."/>
            <person name="Coursin T."/>
            <person name="Laurent T."/>
            <person name="Goodwin L."/>
            <person name="Nolan M."/>
            <person name="Davenport K.W."/>
            <person name="Han C.S."/>
            <person name="Rubin E.M."/>
            <person name="Eisen J.A."/>
            <person name="Woyke T."/>
            <person name="Gugger M."/>
            <person name="Kerfeld C.A."/>
        </authorList>
    </citation>
    <scope>NUCLEOTIDE SEQUENCE [LARGE SCALE GENOMIC DNA]</scope>
    <source>
        <strain evidence="5">ATCC 29371 / PCC 7437</strain>
    </source>
</reference>
<organism evidence="4 5">
    <name type="scientific">Stanieria cyanosphaera (strain ATCC 29371 / PCC 7437)</name>
    <dbReference type="NCBI Taxonomy" id="111780"/>
    <lineage>
        <taxon>Bacteria</taxon>
        <taxon>Bacillati</taxon>
        <taxon>Cyanobacteriota</taxon>
        <taxon>Cyanophyceae</taxon>
        <taxon>Pleurocapsales</taxon>
        <taxon>Dermocarpellaceae</taxon>
        <taxon>Stanieria</taxon>
    </lineage>
</organism>
<dbReference type="InterPro" id="IPR051465">
    <property type="entry name" value="Cell_Envelope_Struct_Comp"/>
</dbReference>
<dbReference type="PANTHER" id="PTHR43308:SF1">
    <property type="entry name" value="OUTER MEMBRANE PROTEIN ALPHA"/>
    <property type="match status" value="1"/>
</dbReference>
<feature type="domain" description="SLH" evidence="3">
    <location>
        <begin position="41"/>
        <end position="105"/>
    </location>
</feature>
<dbReference type="STRING" id="111780.Sta7437_0895"/>
<dbReference type="InterPro" id="IPR047684">
    <property type="entry name" value="Por_som-like"/>
</dbReference>
<dbReference type="SUPFAM" id="SSF56935">
    <property type="entry name" value="Porins"/>
    <property type="match status" value="1"/>
</dbReference>
<dbReference type="NCBIfam" id="NF033921">
    <property type="entry name" value="por_somb"/>
    <property type="match status" value="1"/>
</dbReference>
<dbReference type="KEGG" id="scs:Sta7437_0895"/>
<dbReference type="InterPro" id="IPR001119">
    <property type="entry name" value="SLH_dom"/>
</dbReference>
<protein>
    <submittedName>
        <fullName evidence="4">Cyanobacterial porin</fullName>
    </submittedName>
</protein>
<keyword evidence="5" id="KW-1185">Reference proteome</keyword>